<dbReference type="InterPro" id="IPR000123">
    <property type="entry name" value="Reverse_transcriptase_msDNA"/>
</dbReference>
<reference evidence="12" key="1">
    <citation type="journal article" date="2014" name="Int. J. Syst. Evol. Microbiol.">
        <title>Complete genome sequence of Corynebacterium casei LMG S-19264T (=DSM 44701T), isolated from a smear-ripened cheese.</title>
        <authorList>
            <consortium name="US DOE Joint Genome Institute (JGI-PGF)"/>
            <person name="Walter F."/>
            <person name="Albersmeier A."/>
            <person name="Kalinowski J."/>
            <person name="Ruckert C."/>
        </authorList>
    </citation>
    <scope>NUCLEOTIDE SEQUENCE</scope>
    <source>
        <strain evidence="12">VKM Ac-1958</strain>
    </source>
</reference>
<dbReference type="PANTHER" id="PTHR34047:SF7">
    <property type="entry name" value="RNA-DIRECTED DNA POLYMERASE"/>
    <property type="match status" value="1"/>
</dbReference>
<dbReference type="PRINTS" id="PR00866">
    <property type="entry name" value="RNADNAPOLMS"/>
</dbReference>
<evidence type="ECO:0000256" key="7">
    <source>
        <dbReference type="ARBA" id="ARBA00023118"/>
    </source>
</evidence>
<keyword evidence="5" id="KW-0460">Magnesium</keyword>
<keyword evidence="3" id="KW-0548">Nucleotidyltransferase</keyword>
<keyword evidence="4" id="KW-0479">Metal-binding</keyword>
<dbReference type="Proteomes" id="UP001142325">
    <property type="component" value="Unassembled WGS sequence"/>
</dbReference>
<dbReference type="PANTHER" id="PTHR34047">
    <property type="entry name" value="NUCLEAR INTRON MATURASE 1, MITOCHONDRIAL-RELATED"/>
    <property type="match status" value="1"/>
</dbReference>
<dbReference type="PROSITE" id="PS50878">
    <property type="entry name" value="RT_POL"/>
    <property type="match status" value="1"/>
</dbReference>
<evidence type="ECO:0000313" key="12">
    <source>
        <dbReference type="EMBL" id="GLK00946.1"/>
    </source>
</evidence>
<dbReference type="CDD" id="cd03487">
    <property type="entry name" value="RT_Bac_retron_II"/>
    <property type="match status" value="1"/>
</dbReference>
<dbReference type="RefSeq" id="WP_204938620.1">
    <property type="nucleotide sequence ID" value="NZ_BAAAUM010000001.1"/>
</dbReference>
<feature type="domain" description="Reverse transcriptase" evidence="11">
    <location>
        <begin position="153"/>
        <end position="394"/>
    </location>
</feature>
<gene>
    <name evidence="12" type="ORF">GCM10017596_06610</name>
</gene>
<dbReference type="InterPro" id="IPR043502">
    <property type="entry name" value="DNA/RNA_pol_sf"/>
</dbReference>
<dbReference type="AlphaFoldDB" id="A0A9W6HRT4"/>
<keyword evidence="13" id="KW-1185">Reference proteome</keyword>
<keyword evidence="2" id="KW-0808">Transferase</keyword>
<name>A0A9W6HRT4_9MICO</name>
<evidence type="ECO:0000313" key="13">
    <source>
        <dbReference type="Proteomes" id="UP001142325"/>
    </source>
</evidence>
<dbReference type="EC" id="2.7.7.49" evidence="1"/>
<organism evidence="12 13">
    <name type="scientific">Microbacterium keratanolyticum</name>
    <dbReference type="NCBI Taxonomy" id="67574"/>
    <lineage>
        <taxon>Bacteria</taxon>
        <taxon>Bacillati</taxon>
        <taxon>Actinomycetota</taxon>
        <taxon>Actinomycetes</taxon>
        <taxon>Micrococcales</taxon>
        <taxon>Microbacteriaceae</taxon>
        <taxon>Microbacterium</taxon>
    </lineage>
</organism>
<reference evidence="12" key="2">
    <citation type="submission" date="2023-01" db="EMBL/GenBank/DDBJ databases">
        <authorList>
            <person name="Sun Q."/>
            <person name="Evtushenko L."/>
        </authorList>
    </citation>
    <scope>NUCLEOTIDE SEQUENCE</scope>
    <source>
        <strain evidence="12">VKM Ac-1958</strain>
    </source>
</reference>
<evidence type="ECO:0000256" key="4">
    <source>
        <dbReference type="ARBA" id="ARBA00022723"/>
    </source>
</evidence>
<evidence type="ECO:0000256" key="3">
    <source>
        <dbReference type="ARBA" id="ARBA00022695"/>
    </source>
</evidence>
<dbReference type="SUPFAM" id="SSF56672">
    <property type="entry name" value="DNA/RNA polymerases"/>
    <property type="match status" value="1"/>
</dbReference>
<protein>
    <recommendedName>
        <fullName evidence="1">RNA-directed DNA polymerase</fullName>
        <ecNumber evidence="1">2.7.7.49</ecNumber>
    </recommendedName>
</protein>
<comment type="catalytic activity">
    <reaction evidence="9">
        <text>DNA(n) + a 2'-deoxyribonucleoside 5'-triphosphate = DNA(n+1) + diphosphate</text>
        <dbReference type="Rhea" id="RHEA:22508"/>
        <dbReference type="Rhea" id="RHEA-COMP:17339"/>
        <dbReference type="Rhea" id="RHEA-COMP:17340"/>
        <dbReference type="ChEBI" id="CHEBI:33019"/>
        <dbReference type="ChEBI" id="CHEBI:61560"/>
        <dbReference type="ChEBI" id="CHEBI:173112"/>
        <dbReference type="EC" id="2.7.7.49"/>
    </reaction>
</comment>
<dbReference type="GO" id="GO:0051607">
    <property type="term" value="P:defense response to virus"/>
    <property type="evidence" value="ECO:0007669"/>
    <property type="project" value="UniProtKB-KW"/>
</dbReference>
<dbReference type="Pfam" id="PF00078">
    <property type="entry name" value="RVT_1"/>
    <property type="match status" value="1"/>
</dbReference>
<proteinExistence type="inferred from homology"/>
<evidence type="ECO:0000256" key="1">
    <source>
        <dbReference type="ARBA" id="ARBA00012493"/>
    </source>
</evidence>
<dbReference type="GO" id="GO:0003964">
    <property type="term" value="F:RNA-directed DNA polymerase activity"/>
    <property type="evidence" value="ECO:0007669"/>
    <property type="project" value="UniProtKB-KW"/>
</dbReference>
<evidence type="ECO:0000259" key="11">
    <source>
        <dbReference type="PROSITE" id="PS50878"/>
    </source>
</evidence>
<evidence type="ECO:0000256" key="6">
    <source>
        <dbReference type="ARBA" id="ARBA00022918"/>
    </source>
</evidence>
<keyword evidence="6" id="KW-0695">RNA-directed DNA polymerase</keyword>
<keyword evidence="7" id="KW-0051">Antiviral defense</keyword>
<comment type="caution">
    <text evidence="12">The sequence shown here is derived from an EMBL/GenBank/DDBJ whole genome shotgun (WGS) entry which is preliminary data.</text>
</comment>
<evidence type="ECO:0000256" key="5">
    <source>
        <dbReference type="ARBA" id="ARBA00022842"/>
    </source>
</evidence>
<evidence type="ECO:0000256" key="9">
    <source>
        <dbReference type="ARBA" id="ARBA00048173"/>
    </source>
</evidence>
<dbReference type="GO" id="GO:0046872">
    <property type="term" value="F:metal ion binding"/>
    <property type="evidence" value="ECO:0007669"/>
    <property type="project" value="UniProtKB-KW"/>
</dbReference>
<sequence length="465" mass="51080">MTSTAAARALGHSPQPAASAIARALADAFLETPSWTRPELMAAGARVLGARRRWLGPVVDEILGDLVRAPHDSPRLLATLIEDSPAFREGVSKAAARRAPQQIHYRPLAPQHPPALSHPLDPEPPLPRLRTLPELAALLDLSLGHLEWLADTKNWNRRARPGSLHHYRYEWRTRPGRVPRLLEVPEDRMRRTQRALLDQLLSRIPANDAAHGFLPGRSAVTGAARHVASDIVISLDLTTFFARVTATRIYGTLRQAGYDEQIAHAITGLCTNAVPPRVLAAMPPGGSPEERFALRRALAASHLPQGAPSSPMLANLAVRRLDSRLTGWAEKAEASYTRYADDLTFSGSGVIARRPDAFVRGVRRIIADEGHIANPAKTRVRRQGTRQAVTGIVVNQHPNLSRVEFDRLKAILHNCAVHGPAAQNRSDASDFRAHLLGRISWVESLNPGRGAKLRREFSRIDWGSP</sequence>
<feature type="region of interest" description="Disordered" evidence="10">
    <location>
        <begin position="107"/>
        <end position="127"/>
    </location>
</feature>
<dbReference type="InterPro" id="IPR000477">
    <property type="entry name" value="RT_dom"/>
</dbReference>
<evidence type="ECO:0000256" key="2">
    <source>
        <dbReference type="ARBA" id="ARBA00022679"/>
    </source>
</evidence>
<dbReference type="GO" id="GO:0003723">
    <property type="term" value="F:RNA binding"/>
    <property type="evidence" value="ECO:0007669"/>
    <property type="project" value="InterPro"/>
</dbReference>
<accession>A0A9W6HRT4</accession>
<dbReference type="EMBL" id="BSET01000001">
    <property type="protein sequence ID" value="GLK00946.1"/>
    <property type="molecule type" value="Genomic_DNA"/>
</dbReference>
<dbReference type="InterPro" id="IPR051083">
    <property type="entry name" value="GrpII_Intron_Splice-Mob/Def"/>
</dbReference>
<evidence type="ECO:0000256" key="8">
    <source>
        <dbReference type="ARBA" id="ARBA00034120"/>
    </source>
</evidence>
<comment type="similarity">
    <text evidence="8">Belongs to the bacterial reverse transcriptase family.</text>
</comment>
<evidence type="ECO:0000256" key="10">
    <source>
        <dbReference type="SAM" id="MobiDB-lite"/>
    </source>
</evidence>